<evidence type="ECO:0000313" key="2">
    <source>
        <dbReference type="Proteomes" id="UP000177515"/>
    </source>
</evidence>
<accession>A0ABN4TL81</accession>
<organism evidence="1 2">
    <name type="scientific">Cupriavidus malaysiensis</name>
    <dbReference type="NCBI Taxonomy" id="367825"/>
    <lineage>
        <taxon>Bacteria</taxon>
        <taxon>Pseudomonadati</taxon>
        <taxon>Pseudomonadota</taxon>
        <taxon>Betaproteobacteria</taxon>
        <taxon>Burkholderiales</taxon>
        <taxon>Burkholderiaceae</taxon>
        <taxon>Cupriavidus</taxon>
    </lineage>
</organism>
<keyword evidence="2" id="KW-1185">Reference proteome</keyword>
<proteinExistence type="predicted"/>
<evidence type="ECO:0000313" key="1">
    <source>
        <dbReference type="EMBL" id="AOZ05895.1"/>
    </source>
</evidence>
<name>A0ABN4TL81_9BURK</name>
<dbReference type="Proteomes" id="UP000177515">
    <property type="component" value="Chromosome 1"/>
</dbReference>
<dbReference type="EMBL" id="CP017754">
    <property type="protein sequence ID" value="AOZ05895.1"/>
    <property type="molecule type" value="Genomic_DNA"/>
</dbReference>
<gene>
    <name evidence="1" type="ORF">BKK80_08725</name>
</gene>
<reference evidence="1 2" key="1">
    <citation type="submission" date="2016-10" db="EMBL/GenBank/DDBJ databases">
        <title>Complete genome sequences of three Cupriavidus strains isolated from various Malaysian environments.</title>
        <authorList>
            <person name="Abdullah A.A.-A."/>
            <person name="Shafie N.A.H."/>
            <person name="Lau N.S."/>
        </authorList>
    </citation>
    <scope>NUCLEOTIDE SEQUENCE [LARGE SCALE GENOMIC DNA]</scope>
    <source>
        <strain evidence="1 2">USMAA1020</strain>
    </source>
</reference>
<protein>
    <submittedName>
        <fullName evidence="1">Uncharacterized protein</fullName>
    </submittedName>
</protein>
<sequence>MTMMCAARLYDVLCTKYGAARDVIAYELDAASTSDNPAVLAFVDRTGIASSFFENGMNRLIAGSAADQITDGLNQLWFGMRKSGLTEEIALMGRCTIVGHLVSKSPYGSTARPLLGVHDFFA</sequence>